<dbReference type="InterPro" id="IPR036188">
    <property type="entry name" value="FAD/NAD-bd_sf"/>
</dbReference>
<keyword evidence="2" id="KW-0285">Flavoprotein</keyword>
<reference evidence="6" key="1">
    <citation type="submission" date="2021-02" db="EMBL/GenBank/DDBJ databases">
        <authorList>
            <person name="Nowell W R."/>
        </authorList>
    </citation>
    <scope>NUCLEOTIDE SEQUENCE</scope>
</reference>
<evidence type="ECO:0000313" key="6">
    <source>
        <dbReference type="EMBL" id="CAF1321017.1"/>
    </source>
</evidence>
<keyword evidence="9" id="KW-1185">Reference proteome</keyword>
<dbReference type="Proteomes" id="UP000663829">
    <property type="component" value="Unassembled WGS sequence"/>
</dbReference>
<comment type="cofactor">
    <cofactor evidence="2">
        <name>FAD</name>
        <dbReference type="ChEBI" id="CHEBI:57692"/>
    </cofactor>
</comment>
<dbReference type="Proteomes" id="UP000682733">
    <property type="component" value="Unassembled WGS sequence"/>
</dbReference>
<dbReference type="SUPFAM" id="SSF54373">
    <property type="entry name" value="FAD-linked reductases, C-terminal domain"/>
    <property type="match status" value="1"/>
</dbReference>
<dbReference type="Pfam" id="PF00732">
    <property type="entry name" value="GMC_oxred_N"/>
    <property type="match status" value="1"/>
</dbReference>
<feature type="binding site" evidence="2">
    <location>
        <position position="233"/>
    </location>
    <ligand>
        <name>FAD</name>
        <dbReference type="ChEBI" id="CHEBI:57692"/>
    </ligand>
</feature>
<dbReference type="Gene3D" id="3.30.410.40">
    <property type="match status" value="1"/>
</dbReference>
<dbReference type="PANTHER" id="PTHR11552:SF152">
    <property type="entry name" value="OXIDASE (CODA), PUTATIVE (AFU_ORTHOLOGUE AFUA_8G04090)-RELATED"/>
    <property type="match status" value="1"/>
</dbReference>
<keyword evidence="2" id="KW-0274">FAD</keyword>
<dbReference type="EMBL" id="CAJNOQ010013406">
    <property type="protein sequence ID" value="CAF1321017.1"/>
    <property type="molecule type" value="Genomic_DNA"/>
</dbReference>
<dbReference type="PANTHER" id="PTHR11552">
    <property type="entry name" value="GLUCOSE-METHANOL-CHOLINE GMC OXIDOREDUCTASE"/>
    <property type="match status" value="1"/>
</dbReference>
<dbReference type="AlphaFoldDB" id="A0A815F6J2"/>
<evidence type="ECO:0000313" key="8">
    <source>
        <dbReference type="EMBL" id="CAF4166841.1"/>
    </source>
</evidence>
<dbReference type="GO" id="GO:0016614">
    <property type="term" value="F:oxidoreductase activity, acting on CH-OH group of donors"/>
    <property type="evidence" value="ECO:0007669"/>
    <property type="project" value="InterPro"/>
</dbReference>
<dbReference type="InterPro" id="IPR007867">
    <property type="entry name" value="GMC_OxRtase_C"/>
</dbReference>
<dbReference type="Proteomes" id="UP000681722">
    <property type="component" value="Unassembled WGS sequence"/>
</dbReference>
<dbReference type="InterPro" id="IPR000172">
    <property type="entry name" value="GMC_OxRdtase_N"/>
</dbReference>
<dbReference type="Gene3D" id="3.50.50.60">
    <property type="entry name" value="FAD/NAD(P)-binding domain"/>
    <property type="match status" value="1"/>
</dbReference>
<name>A0A815F6J2_9BILA</name>
<dbReference type="Pfam" id="PF05199">
    <property type="entry name" value="GMC_oxred_C"/>
    <property type="match status" value="1"/>
</dbReference>
<evidence type="ECO:0008006" key="10">
    <source>
        <dbReference type="Google" id="ProtNLM"/>
    </source>
</evidence>
<evidence type="ECO:0000313" key="9">
    <source>
        <dbReference type="Proteomes" id="UP000663829"/>
    </source>
</evidence>
<feature type="domain" description="Glucose-methanol-choline oxidoreductase N-terminal" evidence="3">
    <location>
        <begin position="28"/>
        <end position="309"/>
    </location>
</feature>
<sequence length="527" mass="58976">MNSLLFRYQTTIVRSLSTLSNYMKSTSFDYVVCGGGTAGCIIGRRLAENPNVSVCIIEGGPSDEGNETVLDIRKWADLLGTDFDYDYGIEEQLFGNSKIRHSRAKILGGCSSHNAGIAFIAPDVDFDRWERQGAHGWNAKSTRKYYDRVFEKVNLETIAPLNPLNAAFIHSCKLVNIPELAMNSDTFVSKFSDCCGYIQLNAKGFSRYSSARAYLHPLSSLPSNLTVLTNTTVTKLIIDEQSKTVTTVLTSGGEQIKVNKECVLSGGVFDSPKLLMLSGVGREEQLKELNIPCIVNLPGVGENLLDHPESVLIWESNCSIPEPVLQRYETVLFTKTQSYSDYPDAMFHFGLEAYDTHTKSYGYPTSEQAFCCTISVTQAKSVGHVRLRSNNYRDPLKIDFQYFTDKQKHDERVMVAAFKLARQIVQQSPFEKWRKCEIAPGEHVQTDEEISHYCRQVMNTLYHPAGTCKMGDTEKDEFAVVDSQLKVKGVKNLRVADASIFPDMISVNLCITCMMIGEKCADMIKQE</sequence>
<organism evidence="6 9">
    <name type="scientific">Didymodactylos carnosus</name>
    <dbReference type="NCBI Taxonomy" id="1234261"/>
    <lineage>
        <taxon>Eukaryota</taxon>
        <taxon>Metazoa</taxon>
        <taxon>Spiralia</taxon>
        <taxon>Gnathifera</taxon>
        <taxon>Rotifera</taxon>
        <taxon>Eurotatoria</taxon>
        <taxon>Bdelloidea</taxon>
        <taxon>Philodinida</taxon>
        <taxon>Philodinidae</taxon>
        <taxon>Didymodactylos</taxon>
    </lineage>
</organism>
<dbReference type="InterPro" id="IPR012132">
    <property type="entry name" value="GMC_OxRdtase"/>
</dbReference>
<dbReference type="EMBL" id="CAJOBC010047664">
    <property type="protein sequence ID" value="CAF4166841.1"/>
    <property type="molecule type" value="Genomic_DNA"/>
</dbReference>
<dbReference type="SUPFAM" id="SSF51905">
    <property type="entry name" value="FAD/NAD(P)-binding domain"/>
    <property type="match status" value="1"/>
</dbReference>
<proteinExistence type="inferred from homology"/>
<comment type="similarity">
    <text evidence="1">Belongs to the GMC oxidoreductase family.</text>
</comment>
<evidence type="ECO:0000259" key="4">
    <source>
        <dbReference type="Pfam" id="PF05199"/>
    </source>
</evidence>
<accession>A0A815F6J2</accession>
<evidence type="ECO:0000313" key="5">
    <source>
        <dbReference type="EMBL" id="CAF1091728.1"/>
    </source>
</evidence>
<gene>
    <name evidence="6" type="ORF">GPM918_LOCUS29472</name>
    <name evidence="5" type="ORF">OVA965_LOCUS18848</name>
    <name evidence="8" type="ORF">SRO942_LOCUS30053</name>
    <name evidence="7" type="ORF">TMI583_LOCUS18860</name>
</gene>
<evidence type="ECO:0000256" key="1">
    <source>
        <dbReference type="ARBA" id="ARBA00010790"/>
    </source>
</evidence>
<dbReference type="PIRSF" id="PIRSF000137">
    <property type="entry name" value="Alcohol_oxidase"/>
    <property type="match status" value="1"/>
</dbReference>
<protein>
    <recommendedName>
        <fullName evidence="10">Choline oxidase</fullName>
    </recommendedName>
</protein>
<dbReference type="EMBL" id="CAJNOK010009509">
    <property type="protein sequence ID" value="CAF1091728.1"/>
    <property type="molecule type" value="Genomic_DNA"/>
</dbReference>
<dbReference type="EMBL" id="CAJOBA010009527">
    <property type="protein sequence ID" value="CAF3853239.1"/>
    <property type="molecule type" value="Genomic_DNA"/>
</dbReference>
<evidence type="ECO:0000313" key="7">
    <source>
        <dbReference type="EMBL" id="CAF3853239.1"/>
    </source>
</evidence>
<dbReference type="OrthoDB" id="269227at2759"/>
<evidence type="ECO:0000256" key="2">
    <source>
        <dbReference type="PIRSR" id="PIRSR000137-2"/>
    </source>
</evidence>
<feature type="domain" description="Glucose-methanol-choline oxidoreductase C-terminal" evidence="4">
    <location>
        <begin position="380"/>
        <end position="517"/>
    </location>
</feature>
<comment type="caution">
    <text evidence="6">The sequence shown here is derived from an EMBL/GenBank/DDBJ whole genome shotgun (WGS) entry which is preliminary data.</text>
</comment>
<dbReference type="GO" id="GO:0050660">
    <property type="term" value="F:flavin adenine dinucleotide binding"/>
    <property type="evidence" value="ECO:0007669"/>
    <property type="project" value="InterPro"/>
</dbReference>
<evidence type="ECO:0000259" key="3">
    <source>
        <dbReference type="Pfam" id="PF00732"/>
    </source>
</evidence>
<dbReference type="Proteomes" id="UP000677228">
    <property type="component" value="Unassembled WGS sequence"/>
</dbReference>